<dbReference type="PROSITE" id="PS50181">
    <property type="entry name" value="FBOX"/>
    <property type="match status" value="1"/>
</dbReference>
<evidence type="ECO:0000313" key="3">
    <source>
        <dbReference type="EMBL" id="KAF7307572.1"/>
    </source>
</evidence>
<feature type="domain" description="F-box" evidence="2">
    <location>
        <begin position="1"/>
        <end position="46"/>
    </location>
</feature>
<reference evidence="3" key="1">
    <citation type="submission" date="2020-05" db="EMBL/GenBank/DDBJ databases">
        <title>Mycena genomes resolve the evolution of fungal bioluminescence.</title>
        <authorList>
            <person name="Tsai I.J."/>
        </authorList>
    </citation>
    <scope>NUCLEOTIDE SEQUENCE</scope>
    <source>
        <strain evidence="3">171206Taipei</strain>
    </source>
</reference>
<dbReference type="AlphaFoldDB" id="A0A8H6T0A0"/>
<name>A0A8H6T0A0_9AGAR</name>
<dbReference type="SUPFAM" id="SSF81383">
    <property type="entry name" value="F-box domain"/>
    <property type="match status" value="1"/>
</dbReference>
<proteinExistence type="predicted"/>
<dbReference type="RefSeq" id="XP_037222591.1">
    <property type="nucleotide sequence ID" value="XM_037362299.1"/>
</dbReference>
<feature type="compositionally biased region" description="Low complexity" evidence="1">
    <location>
        <begin position="285"/>
        <end position="306"/>
    </location>
</feature>
<dbReference type="OrthoDB" id="2786194at2759"/>
<organism evidence="3 4">
    <name type="scientific">Mycena indigotica</name>
    <dbReference type="NCBI Taxonomy" id="2126181"/>
    <lineage>
        <taxon>Eukaryota</taxon>
        <taxon>Fungi</taxon>
        <taxon>Dikarya</taxon>
        <taxon>Basidiomycota</taxon>
        <taxon>Agaricomycotina</taxon>
        <taxon>Agaricomycetes</taxon>
        <taxon>Agaricomycetidae</taxon>
        <taxon>Agaricales</taxon>
        <taxon>Marasmiineae</taxon>
        <taxon>Mycenaceae</taxon>
        <taxon>Mycena</taxon>
    </lineage>
</organism>
<feature type="region of interest" description="Disordered" evidence="1">
    <location>
        <begin position="282"/>
        <end position="341"/>
    </location>
</feature>
<feature type="compositionally biased region" description="Polar residues" evidence="1">
    <location>
        <begin position="329"/>
        <end position="341"/>
    </location>
</feature>
<evidence type="ECO:0000259" key="2">
    <source>
        <dbReference type="PROSITE" id="PS50181"/>
    </source>
</evidence>
<dbReference type="Proteomes" id="UP000636479">
    <property type="component" value="Unassembled WGS sequence"/>
</dbReference>
<gene>
    <name evidence="3" type="ORF">MIND_00552000</name>
</gene>
<dbReference type="InterPro" id="IPR001810">
    <property type="entry name" value="F-box_dom"/>
</dbReference>
<accession>A0A8H6T0A0</accession>
<protein>
    <submittedName>
        <fullName evidence="3">F-box domain-containing protein</fullName>
    </submittedName>
</protein>
<comment type="caution">
    <text evidence="3">The sequence shown here is derived from an EMBL/GenBank/DDBJ whole genome shotgun (WGS) entry which is preliminary data.</text>
</comment>
<dbReference type="Pfam" id="PF00646">
    <property type="entry name" value="F-box"/>
    <property type="match status" value="1"/>
</dbReference>
<sequence length="341" mass="37964">MPFLELGEDVLLQLFALVPVGDILSIRQVCTTLNRLTRLRSVWLNQLGWLFLQGVRIPPYIGDYLALDVADLESLVRRLSYASEKWALTGTPSPSRIWPIYLPQSITWLHLTQGRWLFVASSDDKVSKLSCWDIFRIFSGNTEPIAEGYLPDKVKTGKVEVQDCDIILALGLGPRINSTCIVTLRKAHEDYSLVEIACLPHSTHVLMLSGSFVGCAIRQQSNIPHLIKWREGRVVEIPPPPGGFEAPGRRSVPHLMAFWGDKLVVIRSTTLETYDFSSASGKLNLSGTPGTRSSRSSRSPRAPLAPENMPKSRDCQTKSLVPDTPEQLPDSSTESCHFSEQ</sequence>
<dbReference type="GeneID" id="59344815"/>
<dbReference type="InterPro" id="IPR036047">
    <property type="entry name" value="F-box-like_dom_sf"/>
</dbReference>
<evidence type="ECO:0000313" key="4">
    <source>
        <dbReference type="Proteomes" id="UP000636479"/>
    </source>
</evidence>
<dbReference type="EMBL" id="JACAZF010000004">
    <property type="protein sequence ID" value="KAF7307572.1"/>
    <property type="molecule type" value="Genomic_DNA"/>
</dbReference>
<evidence type="ECO:0000256" key="1">
    <source>
        <dbReference type="SAM" id="MobiDB-lite"/>
    </source>
</evidence>
<keyword evidence="4" id="KW-1185">Reference proteome</keyword>